<proteinExistence type="predicted"/>
<keyword evidence="3" id="KW-1185">Reference proteome</keyword>
<name>A0AAV0TPC7_HYABA</name>
<evidence type="ECO:0000256" key="1">
    <source>
        <dbReference type="SAM" id="MobiDB-lite"/>
    </source>
</evidence>
<evidence type="ECO:0000313" key="3">
    <source>
        <dbReference type="Proteomes" id="UP001162031"/>
    </source>
</evidence>
<comment type="caution">
    <text evidence="2">The sequence shown here is derived from an EMBL/GenBank/DDBJ whole genome shotgun (WGS) entry which is preliminary data.</text>
</comment>
<dbReference type="Proteomes" id="UP001162031">
    <property type="component" value="Unassembled WGS sequence"/>
</dbReference>
<organism evidence="2 3">
    <name type="scientific">Hyaloperonospora brassicae</name>
    <name type="common">Brassica downy mildew</name>
    <name type="synonym">Peronospora brassicae</name>
    <dbReference type="NCBI Taxonomy" id="162125"/>
    <lineage>
        <taxon>Eukaryota</taxon>
        <taxon>Sar</taxon>
        <taxon>Stramenopiles</taxon>
        <taxon>Oomycota</taxon>
        <taxon>Peronosporomycetes</taxon>
        <taxon>Peronosporales</taxon>
        <taxon>Peronosporaceae</taxon>
        <taxon>Hyaloperonospora</taxon>
    </lineage>
</organism>
<gene>
    <name evidence="2" type="ORF">HBR001_LOCUS3123</name>
</gene>
<dbReference type="AlphaFoldDB" id="A0AAV0TPC7"/>
<reference evidence="2" key="1">
    <citation type="submission" date="2022-12" db="EMBL/GenBank/DDBJ databases">
        <authorList>
            <person name="Webb A."/>
        </authorList>
    </citation>
    <scope>NUCLEOTIDE SEQUENCE</scope>
    <source>
        <strain evidence="2">Hp1</strain>
    </source>
</reference>
<feature type="region of interest" description="Disordered" evidence="1">
    <location>
        <begin position="129"/>
        <end position="188"/>
    </location>
</feature>
<feature type="compositionally biased region" description="Low complexity" evidence="1">
    <location>
        <begin position="1"/>
        <end position="13"/>
    </location>
</feature>
<dbReference type="EMBL" id="CANTFL010000480">
    <property type="protein sequence ID" value="CAI5723459.1"/>
    <property type="molecule type" value="Genomic_DNA"/>
</dbReference>
<feature type="compositionally biased region" description="Basic and acidic residues" evidence="1">
    <location>
        <begin position="129"/>
        <end position="154"/>
    </location>
</feature>
<evidence type="ECO:0000313" key="2">
    <source>
        <dbReference type="EMBL" id="CAI5723459.1"/>
    </source>
</evidence>
<sequence length="188" mass="21819">MHLRAVAEAQETQQAEHRAAIQAAHGQLQQVERYLLSEAELQRQQRDALAAQLEAQGRKIAQFQARLQSEREALALQNEQQTRAAQEREQSLFRHKQDLLHEKNRQREREIELNEQVRAAGEAHRAREMALAEQERRVKEEQQTRESRLGEEAGRVNLDQANAGRAWQHAQHNAADVEHRVREAEKRG</sequence>
<evidence type="ECO:0008006" key="4">
    <source>
        <dbReference type="Google" id="ProtNLM"/>
    </source>
</evidence>
<feature type="compositionally biased region" description="Basic and acidic residues" evidence="1">
    <location>
        <begin position="175"/>
        <end position="188"/>
    </location>
</feature>
<accession>A0AAV0TPC7</accession>
<protein>
    <recommendedName>
        <fullName evidence="4">Trichohyalin-plectin-homology domain-containing protein</fullName>
    </recommendedName>
</protein>
<feature type="region of interest" description="Disordered" evidence="1">
    <location>
        <begin position="77"/>
        <end position="106"/>
    </location>
</feature>
<feature type="compositionally biased region" description="Basic and acidic residues" evidence="1">
    <location>
        <begin position="85"/>
        <end position="106"/>
    </location>
</feature>
<feature type="region of interest" description="Disordered" evidence="1">
    <location>
        <begin position="1"/>
        <end position="22"/>
    </location>
</feature>